<dbReference type="EMBL" id="CP007035">
    <property type="protein sequence ID" value="AHF17939.1"/>
    <property type="molecule type" value="Genomic_DNA"/>
</dbReference>
<dbReference type="InterPro" id="IPR035423">
    <property type="entry name" value="M60-like_N"/>
</dbReference>
<dbReference type="OrthoDB" id="606623at2"/>
<dbReference type="RefSeq" id="WP_008587577.1">
    <property type="nucleotide sequence ID" value="NZ_CP007035.1"/>
</dbReference>
<dbReference type="PANTHER" id="PTHR15730">
    <property type="entry name" value="EXPERIMENTAL AUTOIMMUNE PROSTATITIS ANTIGEN 2-RELATED"/>
    <property type="match status" value="1"/>
</dbReference>
<gene>
    <name evidence="2" type="ORF">NIASO_17285</name>
</gene>
<dbReference type="Gene3D" id="1.10.390.30">
    <property type="entry name" value="Peptidase M60, enhancin-like domain 3"/>
    <property type="match status" value="1"/>
</dbReference>
<dbReference type="InterPro" id="IPR031161">
    <property type="entry name" value="Peptidase_M60_dom"/>
</dbReference>
<evidence type="ECO:0000313" key="2">
    <source>
        <dbReference type="EMBL" id="AHF17939.1"/>
    </source>
</evidence>
<dbReference type="HOGENOM" id="CLU_339741_0_0_10"/>
<protein>
    <recommendedName>
        <fullName evidence="1">Peptidase M60 domain-containing protein</fullName>
    </recommendedName>
</protein>
<keyword evidence="3" id="KW-1185">Reference proteome</keyword>
<dbReference type="PROSITE" id="PS51723">
    <property type="entry name" value="PEPTIDASE_M60"/>
    <property type="match status" value="1"/>
</dbReference>
<name>W0F8Y8_9BACT</name>
<evidence type="ECO:0000259" key="1">
    <source>
        <dbReference type="PROSITE" id="PS51723"/>
    </source>
</evidence>
<dbReference type="Gene3D" id="2.60.120.1250">
    <property type="entry name" value="Peptidase M60, enhancin-like domain 1"/>
    <property type="match status" value="1"/>
</dbReference>
<dbReference type="STRING" id="929713.NIASO_17285"/>
<dbReference type="InterPro" id="IPR051244">
    <property type="entry name" value="TCAF"/>
</dbReference>
<evidence type="ECO:0000313" key="3">
    <source>
        <dbReference type="Proteomes" id="UP000003586"/>
    </source>
</evidence>
<dbReference type="SMART" id="SM01276">
    <property type="entry name" value="M60-like"/>
    <property type="match status" value="1"/>
</dbReference>
<dbReference type="AlphaFoldDB" id="W0F8Y8"/>
<proteinExistence type="predicted"/>
<dbReference type="KEGG" id="nso:NIASO_17285"/>
<feature type="domain" description="Peptidase M60" evidence="1">
    <location>
        <begin position="385"/>
        <end position="689"/>
    </location>
</feature>
<accession>W0F8Y8</accession>
<dbReference type="PANTHER" id="PTHR15730:SF5">
    <property type="entry name" value="SI:CH211-210B2.2-RELATED"/>
    <property type="match status" value="1"/>
</dbReference>
<sequence length="771" mass="87869">MRKAIANHFKAYFFSICFLCTIVSSFGQTRSDRDWLLKDIKELPLPPDTNQVLATYPLDYEAQVIAYQNLHNDPSKELYVPGIITGRYGKGRILVVGSNAYLEPPLIQNPNIIRFWKNVFDWSGASGASAGFELPGFERLITMANTTNVSAGSLNPQRLSDNKVIFVTNEPAGHSYMQKLDAFVRSGGTLVYVSSLFEQNKNSDDPIFTTNMDSLLLKAGLYHVANPIHTRSTDDTLRISAVPKYLIVDSILSNLANYRYYDLFYHKGAEIVPLTILKLILFVAPKDIKAHQDLCNLIEDPANKYSDTASLKKPLVTTYWPDLFKYLNRINRDYLAYEKDSTYRATTNGEFPGMVPDNASRITRKLQIKFSNKWSGLPEPDSSFRRLYSTGLYVAPGDMVTITLADIKDTSRWLMAQIGIHDDDVSDANEYYRNPLNLVRTFNLDKRTLMIHSLYGGLLYFGIPVTDNGSGLNVTVAGAVEAPFFQMGKTTDKQWLQKLRQNPAPWAELATDKLILTVPSDSIRKLEHPQKLMQFWDEVMDANADLAFISRDRPHPERIIIDNNVKWGALFTVPSKIVAPNDRSLTRILNEQQLRDSGSWGHFHELGHRHQFDGLDFDDLGEVTVNLYTLYVYQTILGKDLYHARDGSPRDSILKAIKSYIAAPDYETWKSDPFLQLFTLFYPVIDTFGWEAIRKLNQSLRELYNAQYGGRNLSQLYKKNNDDRRNQYFVLFSKAIGKNLSSYFGKLKIPVSEEAKKEVKDLPIWMPGLFK</sequence>
<dbReference type="Proteomes" id="UP000003586">
    <property type="component" value="Chromosome"/>
</dbReference>
<dbReference type="Gene3D" id="3.40.390.80">
    <property type="entry name" value="Peptidase M60, enhancin-like domain 2"/>
    <property type="match status" value="1"/>
</dbReference>
<reference evidence="2 3" key="1">
    <citation type="submission" date="2013-12" db="EMBL/GenBank/DDBJ databases">
        <authorList>
            <consortium name="DOE Joint Genome Institute"/>
            <person name="Eisen J."/>
            <person name="Huntemann M."/>
            <person name="Han J."/>
            <person name="Chen A."/>
            <person name="Kyrpides N."/>
            <person name="Mavromatis K."/>
            <person name="Markowitz V."/>
            <person name="Palaniappan K."/>
            <person name="Ivanova N."/>
            <person name="Schaumberg A."/>
            <person name="Pati A."/>
            <person name="Liolios K."/>
            <person name="Nordberg H.P."/>
            <person name="Cantor M.N."/>
            <person name="Hua S.X."/>
            <person name="Woyke T."/>
        </authorList>
    </citation>
    <scope>NUCLEOTIDE SEQUENCE [LARGE SCALE GENOMIC DNA]</scope>
    <source>
        <strain evidence="3">DSM 19437</strain>
    </source>
</reference>
<dbReference type="Pfam" id="PF17291">
    <property type="entry name" value="M60-like_N"/>
    <property type="match status" value="1"/>
</dbReference>
<dbReference type="InterPro" id="IPR042279">
    <property type="entry name" value="Pep_M60_3"/>
</dbReference>
<dbReference type="eggNOG" id="COG3064">
    <property type="taxonomic scope" value="Bacteria"/>
</dbReference>
<dbReference type="Pfam" id="PF13402">
    <property type="entry name" value="Peptidase_M60"/>
    <property type="match status" value="1"/>
</dbReference>
<organism evidence="2 3">
    <name type="scientific">Niabella soli DSM 19437</name>
    <dbReference type="NCBI Taxonomy" id="929713"/>
    <lineage>
        <taxon>Bacteria</taxon>
        <taxon>Pseudomonadati</taxon>
        <taxon>Bacteroidota</taxon>
        <taxon>Chitinophagia</taxon>
        <taxon>Chitinophagales</taxon>
        <taxon>Chitinophagaceae</taxon>
        <taxon>Niabella</taxon>
    </lineage>
</organism>